<dbReference type="Pfam" id="PF25324">
    <property type="entry name" value="DUF7881"/>
    <property type="match status" value="1"/>
</dbReference>
<dbReference type="Pfam" id="PF13391">
    <property type="entry name" value="HNH_2"/>
    <property type="match status" value="1"/>
</dbReference>
<evidence type="ECO:0000313" key="4">
    <source>
        <dbReference type="Proteomes" id="UP001447188"/>
    </source>
</evidence>
<evidence type="ECO:0000259" key="1">
    <source>
        <dbReference type="Pfam" id="PF13391"/>
    </source>
</evidence>
<dbReference type="EMBL" id="JBBBZM010000139">
    <property type="protein sequence ID" value="KAL0633043.1"/>
    <property type="molecule type" value="Genomic_DNA"/>
</dbReference>
<evidence type="ECO:0000259" key="2">
    <source>
        <dbReference type="Pfam" id="PF25324"/>
    </source>
</evidence>
<organism evidence="3 4">
    <name type="scientific">Discina gigas</name>
    <dbReference type="NCBI Taxonomy" id="1032678"/>
    <lineage>
        <taxon>Eukaryota</taxon>
        <taxon>Fungi</taxon>
        <taxon>Dikarya</taxon>
        <taxon>Ascomycota</taxon>
        <taxon>Pezizomycotina</taxon>
        <taxon>Pezizomycetes</taxon>
        <taxon>Pezizales</taxon>
        <taxon>Discinaceae</taxon>
        <taxon>Discina</taxon>
    </lineage>
</organism>
<accession>A0ABR3GAQ4</accession>
<comment type="caution">
    <text evidence="3">The sequence shown here is derived from an EMBL/GenBank/DDBJ whole genome shotgun (WGS) entry which is preliminary data.</text>
</comment>
<keyword evidence="4" id="KW-1185">Reference proteome</keyword>
<dbReference type="InterPro" id="IPR057203">
    <property type="entry name" value="DUF7881"/>
</dbReference>
<protein>
    <recommendedName>
        <fullName evidence="5">HNH nuclease domain-containing protein</fullName>
    </recommendedName>
</protein>
<name>A0ABR3GAQ4_9PEZI</name>
<sequence length="316" mass="35622">MSVSNRSAGRDVQVFDANDSATALGGLILSNGITNANFYSMIEVFLFFESNYVLRHEDATDALRDVPKDEQALQPGNYYIVTDGRLLNCHEWLVPQRPDDQLLTRSIGSITANNEDWLVRTVSVASGTRVTAFRDAVRDRDRRCAITGKRAHRADYNIWRGFEAAHIFPLAYEAHWKEQDYGRWISIPPATESAGFINSVQNGMLLRADIHSLFDNYDVSINPDDRYKIVCFNGDGEGMAGRHLDQQFLDDPRRPVDQLFHWHFRQAVLANMRGAGEPIFESDFPPGSDMIGEILSGPKAGERLEFEFFSRLAGVG</sequence>
<gene>
    <name evidence="3" type="ORF">Q9L58_008053</name>
</gene>
<evidence type="ECO:0008006" key="5">
    <source>
        <dbReference type="Google" id="ProtNLM"/>
    </source>
</evidence>
<dbReference type="Proteomes" id="UP001447188">
    <property type="component" value="Unassembled WGS sequence"/>
</dbReference>
<feature type="domain" description="DUF7881" evidence="2">
    <location>
        <begin position="9"/>
        <end position="85"/>
    </location>
</feature>
<reference evidence="3 4" key="1">
    <citation type="submission" date="2024-02" db="EMBL/GenBank/DDBJ databases">
        <title>Discinaceae phylogenomics.</title>
        <authorList>
            <person name="Dirks A.C."/>
            <person name="James T.Y."/>
        </authorList>
    </citation>
    <scope>NUCLEOTIDE SEQUENCE [LARGE SCALE GENOMIC DNA]</scope>
    <source>
        <strain evidence="3 4">ACD0624</strain>
    </source>
</reference>
<feature type="domain" description="HNH nuclease" evidence="1">
    <location>
        <begin position="144"/>
        <end position="222"/>
    </location>
</feature>
<evidence type="ECO:0000313" key="3">
    <source>
        <dbReference type="EMBL" id="KAL0633043.1"/>
    </source>
</evidence>
<proteinExistence type="predicted"/>
<dbReference type="InterPro" id="IPR003615">
    <property type="entry name" value="HNH_nuc"/>
</dbReference>